<reference evidence="1" key="2">
    <citation type="submission" date="2022-01" db="EMBL/GenBank/DDBJ databases">
        <authorList>
            <person name="Yamashiro T."/>
            <person name="Shiraishi A."/>
            <person name="Satake H."/>
            <person name="Nakayama K."/>
        </authorList>
    </citation>
    <scope>NUCLEOTIDE SEQUENCE</scope>
</reference>
<sequence length="78" mass="8892">MITSMQKEFSRTQGSKIQDVTRCEAISGQQITWTQKHVAAQTDTEEQQNQQADKSDCSQQALNSKLNHLLYPNLDRIP</sequence>
<proteinExistence type="predicted"/>
<comment type="caution">
    <text evidence="1">The sequence shown here is derived from an EMBL/GenBank/DDBJ whole genome shotgun (WGS) entry which is preliminary data.</text>
</comment>
<organism evidence="1 2">
    <name type="scientific">Tanacetum coccineum</name>
    <dbReference type="NCBI Taxonomy" id="301880"/>
    <lineage>
        <taxon>Eukaryota</taxon>
        <taxon>Viridiplantae</taxon>
        <taxon>Streptophyta</taxon>
        <taxon>Embryophyta</taxon>
        <taxon>Tracheophyta</taxon>
        <taxon>Spermatophyta</taxon>
        <taxon>Magnoliopsida</taxon>
        <taxon>eudicotyledons</taxon>
        <taxon>Gunneridae</taxon>
        <taxon>Pentapetalae</taxon>
        <taxon>asterids</taxon>
        <taxon>campanulids</taxon>
        <taxon>Asterales</taxon>
        <taxon>Asteraceae</taxon>
        <taxon>Asteroideae</taxon>
        <taxon>Anthemideae</taxon>
        <taxon>Anthemidinae</taxon>
        <taxon>Tanacetum</taxon>
    </lineage>
</organism>
<gene>
    <name evidence="1" type="ORF">Tco_0951886</name>
</gene>
<evidence type="ECO:0000313" key="2">
    <source>
        <dbReference type="Proteomes" id="UP001151760"/>
    </source>
</evidence>
<dbReference type="EMBL" id="BQNB010015705">
    <property type="protein sequence ID" value="GJT43171.1"/>
    <property type="molecule type" value="Genomic_DNA"/>
</dbReference>
<accession>A0ABQ5DY73</accession>
<protein>
    <submittedName>
        <fullName evidence="1">Uncharacterized protein</fullName>
    </submittedName>
</protein>
<dbReference type="Proteomes" id="UP001151760">
    <property type="component" value="Unassembled WGS sequence"/>
</dbReference>
<evidence type="ECO:0000313" key="1">
    <source>
        <dbReference type="EMBL" id="GJT43171.1"/>
    </source>
</evidence>
<reference evidence="1" key="1">
    <citation type="journal article" date="2022" name="Int. J. Mol. Sci.">
        <title>Draft Genome of Tanacetum Coccineum: Genomic Comparison of Closely Related Tanacetum-Family Plants.</title>
        <authorList>
            <person name="Yamashiro T."/>
            <person name="Shiraishi A."/>
            <person name="Nakayama K."/>
            <person name="Satake H."/>
        </authorList>
    </citation>
    <scope>NUCLEOTIDE SEQUENCE</scope>
</reference>
<name>A0ABQ5DY73_9ASTR</name>
<keyword evidence="2" id="KW-1185">Reference proteome</keyword>